<dbReference type="EMBL" id="AEAI01004682">
    <property type="protein sequence ID" value="EGH49760.1"/>
    <property type="molecule type" value="Genomic_DNA"/>
</dbReference>
<accession>F3GRQ7</accession>
<comment type="caution">
    <text evidence="1">The sequence shown here is derived from an EMBL/GenBank/DDBJ whole genome shotgun (WGS) entry which is preliminary data.</text>
</comment>
<organism evidence="1 2">
    <name type="scientific">Pseudomonas syringae pv. pisi str. 1704B</name>
    <dbReference type="NCBI Taxonomy" id="629263"/>
    <lineage>
        <taxon>Bacteria</taxon>
        <taxon>Pseudomonadati</taxon>
        <taxon>Pseudomonadota</taxon>
        <taxon>Gammaproteobacteria</taxon>
        <taxon>Pseudomonadales</taxon>
        <taxon>Pseudomonadaceae</taxon>
        <taxon>Pseudomonas</taxon>
        <taxon>Pseudomonas syringae</taxon>
    </lineage>
</organism>
<proteinExistence type="predicted"/>
<protein>
    <submittedName>
        <fullName evidence="1">Uncharacterized protein</fullName>
    </submittedName>
</protein>
<evidence type="ECO:0000313" key="1">
    <source>
        <dbReference type="EMBL" id="EGH49760.1"/>
    </source>
</evidence>
<evidence type="ECO:0000313" key="2">
    <source>
        <dbReference type="Proteomes" id="UP000004986"/>
    </source>
</evidence>
<gene>
    <name evidence="1" type="ORF">PSYPI_48138</name>
</gene>
<feature type="non-terminal residue" evidence="1">
    <location>
        <position position="1"/>
    </location>
</feature>
<feature type="non-terminal residue" evidence="1">
    <location>
        <position position="38"/>
    </location>
</feature>
<reference evidence="1 2" key="1">
    <citation type="journal article" date="2011" name="PLoS Pathog.">
        <title>Dynamic evolution of pathogenicity revealed by sequencing and comparative genomics of 19 Pseudomonas syringae isolates.</title>
        <authorList>
            <person name="Baltrus D.A."/>
            <person name="Nishimura M.T."/>
            <person name="Romanchuk A."/>
            <person name="Chang J.H."/>
            <person name="Mukhtar M.S."/>
            <person name="Cherkis K."/>
            <person name="Roach J."/>
            <person name="Grant S.R."/>
            <person name="Jones C.D."/>
            <person name="Dangl J.L."/>
        </authorList>
    </citation>
    <scope>NUCLEOTIDE SEQUENCE [LARGE SCALE GENOMIC DNA]</scope>
    <source>
        <strain evidence="1 2">1704B</strain>
    </source>
</reference>
<sequence>KVTTICDLRLRAAIGYGLFNSANRYIAIHPKPRLGGVF</sequence>
<dbReference type="Proteomes" id="UP000004986">
    <property type="component" value="Unassembled WGS sequence"/>
</dbReference>
<keyword evidence="2" id="KW-1185">Reference proteome</keyword>
<dbReference type="AlphaFoldDB" id="F3GRQ7"/>
<name>F3GRQ7_PSESJ</name>